<dbReference type="AlphaFoldDB" id="A0A6J0CCT7"/>
<dbReference type="RefSeq" id="XP_046589450.1">
    <property type="nucleotide sequence ID" value="XM_046733494.1"/>
</dbReference>
<feature type="transmembrane region" description="Helical" evidence="6">
    <location>
        <begin position="309"/>
        <end position="330"/>
    </location>
</feature>
<feature type="transmembrane region" description="Helical" evidence="6">
    <location>
        <begin position="154"/>
        <end position="172"/>
    </location>
</feature>
<dbReference type="Pfam" id="PF07690">
    <property type="entry name" value="MFS_1"/>
    <property type="match status" value="1"/>
</dbReference>
<dbReference type="RefSeq" id="XP_015524245.2">
    <property type="nucleotide sequence ID" value="XM_015668759.2"/>
</dbReference>
<reference evidence="9 10" key="1">
    <citation type="submission" date="2025-05" db="UniProtKB">
        <authorList>
            <consortium name="RefSeq"/>
        </authorList>
    </citation>
    <scope>IDENTIFICATION</scope>
    <source>
        <tissue evidence="9 10">Thorax and Abdomen</tissue>
    </source>
</reference>
<keyword evidence="4 6" id="KW-0472">Membrane</keyword>
<name>A0A6J0CCT7_NEOLC</name>
<evidence type="ECO:0000256" key="1">
    <source>
        <dbReference type="ARBA" id="ARBA00004141"/>
    </source>
</evidence>
<accession>A0A6J0CCT7</accession>
<comment type="subcellular location">
    <subcellularLocation>
        <location evidence="1">Membrane</location>
        <topology evidence="1">Multi-pass membrane protein</topology>
    </subcellularLocation>
</comment>
<evidence type="ECO:0000313" key="11">
    <source>
        <dbReference type="RefSeq" id="XP_046589451.1"/>
    </source>
</evidence>
<evidence type="ECO:0000256" key="4">
    <source>
        <dbReference type="ARBA" id="ARBA00023136"/>
    </source>
</evidence>
<feature type="transmembrane region" description="Helical" evidence="6">
    <location>
        <begin position="244"/>
        <end position="263"/>
    </location>
</feature>
<dbReference type="InParanoid" id="A0A6J0CCT7"/>
<dbReference type="KEGG" id="nlo:107227567"/>
<dbReference type="SUPFAM" id="SSF103473">
    <property type="entry name" value="MFS general substrate transporter"/>
    <property type="match status" value="1"/>
</dbReference>
<feature type="region of interest" description="Disordered" evidence="5">
    <location>
        <begin position="92"/>
        <end position="114"/>
    </location>
</feature>
<keyword evidence="8" id="KW-1185">Reference proteome</keyword>
<dbReference type="PANTHER" id="PTHR11662">
    <property type="entry name" value="SOLUTE CARRIER FAMILY 17"/>
    <property type="match status" value="1"/>
</dbReference>
<feature type="domain" description="Major facilitator superfamily (MFS) profile" evidence="7">
    <location>
        <begin position="72"/>
        <end position="502"/>
    </location>
</feature>
<keyword evidence="2 6" id="KW-0812">Transmembrane</keyword>
<evidence type="ECO:0000313" key="8">
    <source>
        <dbReference type="Proteomes" id="UP000829291"/>
    </source>
</evidence>
<protein>
    <submittedName>
        <fullName evidence="9 10">Sialin isoform X1</fullName>
    </submittedName>
</protein>
<dbReference type="InterPro" id="IPR020846">
    <property type="entry name" value="MFS_dom"/>
</dbReference>
<proteinExistence type="predicted"/>
<evidence type="ECO:0000313" key="9">
    <source>
        <dbReference type="RefSeq" id="XP_015524245.2"/>
    </source>
</evidence>
<feature type="transmembrane region" description="Helical" evidence="6">
    <location>
        <begin position="409"/>
        <end position="431"/>
    </location>
</feature>
<evidence type="ECO:0000256" key="5">
    <source>
        <dbReference type="SAM" id="MobiDB-lite"/>
    </source>
</evidence>
<feature type="transmembrane region" description="Helical" evidence="6">
    <location>
        <begin position="342"/>
        <end position="363"/>
    </location>
</feature>
<dbReference type="GO" id="GO:0015293">
    <property type="term" value="F:symporter activity"/>
    <property type="evidence" value="ECO:0007669"/>
    <property type="project" value="UniProtKB-KW"/>
</dbReference>
<feature type="transmembrane region" description="Helical" evidence="6">
    <location>
        <begin position="477"/>
        <end position="496"/>
    </location>
</feature>
<feature type="transmembrane region" description="Helical" evidence="6">
    <location>
        <begin position="178"/>
        <end position="199"/>
    </location>
</feature>
<evidence type="ECO:0000256" key="2">
    <source>
        <dbReference type="ARBA" id="ARBA00022692"/>
    </source>
</evidence>
<dbReference type="Gene3D" id="1.20.1250.20">
    <property type="entry name" value="MFS general substrate transporter like domains"/>
    <property type="match status" value="2"/>
</dbReference>
<dbReference type="PROSITE" id="PS50850">
    <property type="entry name" value="MFS"/>
    <property type="match status" value="1"/>
</dbReference>
<organism evidence="8 9">
    <name type="scientific">Neodiprion lecontei</name>
    <name type="common">Redheaded pine sawfly</name>
    <dbReference type="NCBI Taxonomy" id="441921"/>
    <lineage>
        <taxon>Eukaryota</taxon>
        <taxon>Metazoa</taxon>
        <taxon>Ecdysozoa</taxon>
        <taxon>Arthropoda</taxon>
        <taxon>Hexapoda</taxon>
        <taxon>Insecta</taxon>
        <taxon>Pterygota</taxon>
        <taxon>Neoptera</taxon>
        <taxon>Endopterygota</taxon>
        <taxon>Hymenoptera</taxon>
        <taxon>Tenthredinoidea</taxon>
        <taxon>Diprionidae</taxon>
        <taxon>Diprioninae</taxon>
        <taxon>Neodiprion</taxon>
    </lineage>
</organism>
<dbReference type="GeneID" id="107227567"/>
<dbReference type="RefSeq" id="XP_046589451.1">
    <property type="nucleotide sequence ID" value="XM_046733495.1"/>
</dbReference>
<dbReference type="GO" id="GO:0006820">
    <property type="term" value="P:monoatomic anion transport"/>
    <property type="evidence" value="ECO:0007669"/>
    <property type="project" value="TreeGrafter"/>
</dbReference>
<evidence type="ECO:0000259" key="7">
    <source>
        <dbReference type="PROSITE" id="PS50850"/>
    </source>
</evidence>
<dbReference type="PANTHER" id="PTHR11662:SF79">
    <property type="entry name" value="NA[+]-DEPENDENT INORGANIC PHOSPHATE COTRANSPORTER, ISOFORM A"/>
    <property type="match status" value="1"/>
</dbReference>
<feature type="transmembrane region" description="Helical" evidence="6">
    <location>
        <begin position="219"/>
        <end position="238"/>
    </location>
</feature>
<gene>
    <name evidence="9 10 11" type="primary">LOC107227567</name>
</gene>
<keyword evidence="3 6" id="KW-1133">Transmembrane helix</keyword>
<sequence>MVIAPEKLVKEKECFSCRDVLWYLVFSGFAVSYMIKLHLSLTIIAMVVAPQLKATTLAQCAWNEYIQKSNSSSLWTNATSLTNSLDNNTTNTSLTSWDSTQTLEHSPSKNETQSNHRFSWNEYDQGVALGAYSWLHPIMELPAGFLAHRYGTKLIFGLTIFIPATLGFMTPVLARYHFYAFVLLRALQGGIADVCWSAVHSMTAKWIPIDDRSKFLSAYFGGAVGTAIVYPMCAILINSFGWDSVFYVTSALGIIWCVAWYYLAFDTPQEHPRISVGEKTYILERLGNSVNITTSQKVPWKAILTSRPLWIVTIAHVGYMWGITILYLGIPSYFNYIQGWNIQAVGMLSAIPQVLRMLFSYTISSFSDWLLKTERMPIMWLRKAAVFLGCGIPSIMLLGLAFSGCHPTLAIAFMMASLIATGATSAGTLAVTVDLSPNYASILFGIMNTISSIVKFLAPMMIGILTNNNQTIVQWRLVFLITVAIMFSTSAVYIFFGTSEVQHWNYQDDEEDPVELEKLRSKVNKADCEETTAYIPKKRDNCSYSESAECCVTEMND</sequence>
<evidence type="ECO:0000256" key="6">
    <source>
        <dbReference type="SAM" id="Phobius"/>
    </source>
</evidence>
<dbReference type="InterPro" id="IPR050382">
    <property type="entry name" value="MFS_Na/Anion_cotransporter"/>
</dbReference>
<evidence type="ECO:0000256" key="3">
    <source>
        <dbReference type="ARBA" id="ARBA00022989"/>
    </source>
</evidence>
<dbReference type="OrthoDB" id="2985014at2759"/>
<feature type="transmembrane region" description="Helical" evidence="6">
    <location>
        <begin position="384"/>
        <end position="403"/>
    </location>
</feature>
<feature type="transmembrane region" description="Helical" evidence="6">
    <location>
        <begin position="20"/>
        <end position="49"/>
    </location>
</feature>
<dbReference type="InterPro" id="IPR036259">
    <property type="entry name" value="MFS_trans_sf"/>
</dbReference>
<feature type="compositionally biased region" description="Polar residues" evidence="5">
    <location>
        <begin position="101"/>
        <end position="114"/>
    </location>
</feature>
<dbReference type="GO" id="GO:0016020">
    <property type="term" value="C:membrane"/>
    <property type="evidence" value="ECO:0007669"/>
    <property type="project" value="UniProtKB-SubCell"/>
</dbReference>
<dbReference type="InterPro" id="IPR011701">
    <property type="entry name" value="MFS"/>
</dbReference>
<dbReference type="Proteomes" id="UP000829291">
    <property type="component" value="Chromosome 3"/>
</dbReference>
<evidence type="ECO:0000313" key="10">
    <source>
        <dbReference type="RefSeq" id="XP_046589450.1"/>
    </source>
</evidence>
<feature type="transmembrane region" description="Helical" evidence="6">
    <location>
        <begin position="443"/>
        <end position="465"/>
    </location>
</feature>